<evidence type="ECO:0000256" key="1">
    <source>
        <dbReference type="SAM" id="SignalP"/>
    </source>
</evidence>
<feature type="signal peptide" evidence="1">
    <location>
        <begin position="1"/>
        <end position="24"/>
    </location>
</feature>
<keyword evidence="3" id="KW-1185">Reference proteome</keyword>
<gene>
    <name evidence="2" type="ORF">ACFSKW_42610</name>
</gene>
<comment type="caution">
    <text evidence="2">The sequence shown here is derived from an EMBL/GenBank/DDBJ whole genome shotgun (WGS) entry which is preliminary data.</text>
</comment>
<sequence length="119" mass="13004">MKKIVVAGLGMVAALGLFSGSARGGTDQRHEVSEQQYQILIGQCRYADTPSARAQCRSQVRKQYRVGKADPALDCRTYSGVTVCGELRLGPAERACVKDSVSKGLTFRRAEVECYAWKS</sequence>
<name>A0ABW4TAN9_9ACTN</name>
<feature type="chain" id="PRO_5045733225" description="Subtilisin inhibitor domain-containing protein" evidence="1">
    <location>
        <begin position="25"/>
        <end position="119"/>
    </location>
</feature>
<dbReference type="RefSeq" id="WP_379580031.1">
    <property type="nucleotide sequence ID" value="NZ_JBHUFV010000061.1"/>
</dbReference>
<evidence type="ECO:0008006" key="4">
    <source>
        <dbReference type="Google" id="ProtNLM"/>
    </source>
</evidence>
<dbReference type="EMBL" id="JBHUFV010000061">
    <property type="protein sequence ID" value="MFD1938190.1"/>
    <property type="molecule type" value="Genomic_DNA"/>
</dbReference>
<evidence type="ECO:0000313" key="3">
    <source>
        <dbReference type="Proteomes" id="UP001597368"/>
    </source>
</evidence>
<proteinExistence type="predicted"/>
<accession>A0ABW4TAN9</accession>
<keyword evidence="1" id="KW-0732">Signal</keyword>
<dbReference type="Proteomes" id="UP001597368">
    <property type="component" value="Unassembled WGS sequence"/>
</dbReference>
<evidence type="ECO:0000313" key="2">
    <source>
        <dbReference type="EMBL" id="MFD1938190.1"/>
    </source>
</evidence>
<organism evidence="2 3">
    <name type="scientific">Nonomuraea mangrovi</name>
    <dbReference type="NCBI Taxonomy" id="2316207"/>
    <lineage>
        <taxon>Bacteria</taxon>
        <taxon>Bacillati</taxon>
        <taxon>Actinomycetota</taxon>
        <taxon>Actinomycetes</taxon>
        <taxon>Streptosporangiales</taxon>
        <taxon>Streptosporangiaceae</taxon>
        <taxon>Nonomuraea</taxon>
    </lineage>
</organism>
<reference evidence="3" key="1">
    <citation type="journal article" date="2019" name="Int. J. Syst. Evol. Microbiol.">
        <title>The Global Catalogue of Microorganisms (GCM) 10K type strain sequencing project: providing services to taxonomists for standard genome sequencing and annotation.</title>
        <authorList>
            <consortium name="The Broad Institute Genomics Platform"/>
            <consortium name="The Broad Institute Genome Sequencing Center for Infectious Disease"/>
            <person name="Wu L."/>
            <person name="Ma J."/>
        </authorList>
    </citation>
    <scope>NUCLEOTIDE SEQUENCE [LARGE SCALE GENOMIC DNA]</scope>
    <source>
        <strain evidence="3">ICMP 6774ER</strain>
    </source>
</reference>
<protein>
    <recommendedName>
        <fullName evidence="4">Subtilisin inhibitor domain-containing protein</fullName>
    </recommendedName>
</protein>